<dbReference type="EMBL" id="SMLK01000001">
    <property type="protein sequence ID" value="TFZ07709.1"/>
    <property type="molecule type" value="Genomic_DNA"/>
</dbReference>
<evidence type="ECO:0000313" key="3">
    <source>
        <dbReference type="Proteomes" id="UP000297839"/>
    </source>
</evidence>
<feature type="signal peptide" evidence="1">
    <location>
        <begin position="1"/>
        <end position="23"/>
    </location>
</feature>
<organism evidence="2 3">
    <name type="scientific">Ramlibacter humi</name>
    <dbReference type="NCBI Taxonomy" id="2530451"/>
    <lineage>
        <taxon>Bacteria</taxon>
        <taxon>Pseudomonadati</taxon>
        <taxon>Pseudomonadota</taxon>
        <taxon>Betaproteobacteria</taxon>
        <taxon>Burkholderiales</taxon>
        <taxon>Comamonadaceae</taxon>
        <taxon>Ramlibacter</taxon>
    </lineage>
</organism>
<protein>
    <recommendedName>
        <fullName evidence="4">Peptidase C39-like domain-containing protein</fullName>
    </recommendedName>
</protein>
<dbReference type="RefSeq" id="WP_135247646.1">
    <property type="nucleotide sequence ID" value="NZ_SMLK01000001.1"/>
</dbReference>
<reference evidence="2 3" key="1">
    <citation type="submission" date="2019-03" db="EMBL/GenBank/DDBJ databases">
        <title>Ramlibacter sp. 18x22-1, whole genome shotgun sequence.</title>
        <authorList>
            <person name="Zhang X."/>
            <person name="Feng G."/>
            <person name="Zhu H."/>
        </authorList>
    </citation>
    <scope>NUCLEOTIDE SEQUENCE [LARGE SCALE GENOMIC DNA]</scope>
    <source>
        <strain evidence="2 3">18x22-1</strain>
    </source>
</reference>
<sequence length="218" mass="23172">MRFGQWATILAFLAMFTATQARAETKCRPAAEAGVEHCVSGLRADAVAEMRQTQRASQWCWAAAVSMVLRSYGVRVPQEQVVRQHWGSAVDIGVPPAVLGTLLNRRWNDASGRAVSLASDVRAGAQARLGSPEVLQDLQDGRPVVVVLPGHAVVLVQVEFQRRRDSGAVQLLGAVALDPAREGLRTLKPDAAVVQVTRSAPAGGDQVASAGVEAEAIH</sequence>
<name>A0A4Z0CC97_9BURK</name>
<comment type="caution">
    <text evidence="2">The sequence shown here is derived from an EMBL/GenBank/DDBJ whole genome shotgun (WGS) entry which is preliminary data.</text>
</comment>
<accession>A0A4Z0CC97</accession>
<dbReference type="Proteomes" id="UP000297839">
    <property type="component" value="Unassembled WGS sequence"/>
</dbReference>
<gene>
    <name evidence="2" type="ORF">EZ216_00655</name>
</gene>
<feature type="chain" id="PRO_5021503443" description="Peptidase C39-like domain-containing protein" evidence="1">
    <location>
        <begin position="24"/>
        <end position="218"/>
    </location>
</feature>
<dbReference type="Gene3D" id="3.90.70.10">
    <property type="entry name" value="Cysteine proteinases"/>
    <property type="match status" value="1"/>
</dbReference>
<evidence type="ECO:0000313" key="2">
    <source>
        <dbReference type="EMBL" id="TFZ07709.1"/>
    </source>
</evidence>
<evidence type="ECO:0000256" key="1">
    <source>
        <dbReference type="SAM" id="SignalP"/>
    </source>
</evidence>
<dbReference type="AlphaFoldDB" id="A0A4Z0CC97"/>
<keyword evidence="3" id="KW-1185">Reference proteome</keyword>
<dbReference type="OrthoDB" id="5148996at2"/>
<keyword evidence="1" id="KW-0732">Signal</keyword>
<evidence type="ECO:0008006" key="4">
    <source>
        <dbReference type="Google" id="ProtNLM"/>
    </source>
</evidence>
<proteinExistence type="predicted"/>